<protein>
    <recommendedName>
        <fullName evidence="4">Restriction endonuclease type IV Mrr domain-containing protein</fullName>
    </recommendedName>
</protein>
<feature type="chain" id="PRO_5042095434" description="Restriction endonuclease type IV Mrr domain-containing protein" evidence="1">
    <location>
        <begin position="23"/>
        <end position="217"/>
    </location>
</feature>
<dbReference type="Proteomes" id="UP001197378">
    <property type="component" value="Unassembled WGS sequence"/>
</dbReference>
<keyword evidence="1" id="KW-0732">Signal</keyword>
<comment type="caution">
    <text evidence="2">The sequence shown here is derived from an EMBL/GenBank/DDBJ whole genome shotgun (WGS) entry which is preliminary data.</text>
</comment>
<organism evidence="2 3">
    <name type="scientific">Igneacidithiobacillus copahuensis</name>
    <dbReference type="NCBI Taxonomy" id="2724909"/>
    <lineage>
        <taxon>Bacteria</taxon>
        <taxon>Pseudomonadati</taxon>
        <taxon>Pseudomonadota</taxon>
        <taxon>Acidithiobacillia</taxon>
        <taxon>Acidithiobacillales</taxon>
        <taxon>Acidithiobacillaceae</taxon>
        <taxon>Igneacidithiobacillus</taxon>
    </lineage>
</organism>
<dbReference type="AlphaFoldDB" id="A0AAE2YP87"/>
<evidence type="ECO:0000313" key="3">
    <source>
        <dbReference type="Proteomes" id="UP001197378"/>
    </source>
</evidence>
<keyword evidence="3" id="KW-1185">Reference proteome</keyword>
<evidence type="ECO:0000313" key="2">
    <source>
        <dbReference type="EMBL" id="MBU2787632.1"/>
    </source>
</evidence>
<evidence type="ECO:0008006" key="4">
    <source>
        <dbReference type="Google" id="ProtNLM"/>
    </source>
</evidence>
<proteinExistence type="predicted"/>
<feature type="signal peptide" evidence="1">
    <location>
        <begin position="1"/>
        <end position="22"/>
    </location>
</feature>
<evidence type="ECO:0000256" key="1">
    <source>
        <dbReference type="SAM" id="SignalP"/>
    </source>
</evidence>
<accession>A0AAE2YP87</accession>
<dbReference type="EMBL" id="JAAXYO010000048">
    <property type="protein sequence ID" value="MBU2787632.1"/>
    <property type="molecule type" value="Genomic_DNA"/>
</dbReference>
<dbReference type="RefSeq" id="WP_215872081.1">
    <property type="nucleotide sequence ID" value="NZ_JAAXYO010000048.1"/>
</dbReference>
<reference evidence="2" key="1">
    <citation type="journal article" date="2021" name="ISME J.">
        <title>Genomic evolution of the class Acidithiobacillia: deep-branching Proteobacteria living in extreme acidic conditions.</title>
        <authorList>
            <person name="Moya-Beltran A."/>
            <person name="Beard S."/>
            <person name="Rojas-Villalobos C."/>
            <person name="Issotta F."/>
            <person name="Gallardo Y."/>
            <person name="Ulloa R."/>
            <person name="Giaveno A."/>
            <person name="Degli Esposti M."/>
            <person name="Johnson D.B."/>
            <person name="Quatrini R."/>
        </authorList>
    </citation>
    <scope>NUCLEOTIDE SEQUENCE</scope>
    <source>
        <strain evidence="2">VAN18-1</strain>
    </source>
</reference>
<name>A0AAE2YP87_9PROT</name>
<sequence>MISAISSVLGAAISSAPVAASALPDVFEAYVLTLLIRAARDEGASVSFKDRAGNPATSLTLRTTPGYIYSTAKNYTHGLIEFNGRPALEAHTGIKVAGKSGVLHEFDVALLDRAEAENCRLNSVSPRSSRILVGIECKFYTSALQLHLARGFVGLVADISTKSPFFVSNTSSTSVDKLLSHRVKNGWERDISPTCKNSEVERLVHAFRNSFKNYKAQ</sequence>
<gene>
    <name evidence="2" type="ORF">HFQ13_05330</name>
</gene>